<evidence type="ECO:0000313" key="9">
    <source>
        <dbReference type="EMBL" id="SNB49116.1"/>
    </source>
</evidence>
<evidence type="ECO:0000256" key="7">
    <source>
        <dbReference type="RuleBase" id="RU363032"/>
    </source>
</evidence>
<evidence type="ECO:0000256" key="1">
    <source>
        <dbReference type="ARBA" id="ARBA00004651"/>
    </source>
</evidence>
<evidence type="ECO:0000256" key="2">
    <source>
        <dbReference type="ARBA" id="ARBA00022448"/>
    </source>
</evidence>
<dbReference type="Proteomes" id="UP000197025">
    <property type="component" value="Unassembled WGS sequence"/>
</dbReference>
<dbReference type="InParanoid" id="A0A212PQC4"/>
<dbReference type="EMBL" id="FYEK01000002">
    <property type="protein sequence ID" value="SNB49116.1"/>
    <property type="molecule type" value="Genomic_DNA"/>
</dbReference>
<keyword evidence="6 7" id="KW-0472">Membrane</keyword>
<evidence type="ECO:0000256" key="3">
    <source>
        <dbReference type="ARBA" id="ARBA00022475"/>
    </source>
</evidence>
<dbReference type="InterPro" id="IPR005769">
    <property type="entry name" value="PhnE/PtxC"/>
</dbReference>
<dbReference type="GO" id="GO:0015416">
    <property type="term" value="F:ABC-type phosphonate transporter activity"/>
    <property type="evidence" value="ECO:0007669"/>
    <property type="project" value="InterPro"/>
</dbReference>
<organism evidence="9 10">
    <name type="scientific">Thermoflexus hugenholtzii JAD2</name>
    <dbReference type="NCBI Taxonomy" id="877466"/>
    <lineage>
        <taxon>Bacteria</taxon>
        <taxon>Bacillati</taxon>
        <taxon>Chloroflexota</taxon>
        <taxon>Thermoflexia</taxon>
        <taxon>Thermoflexales</taxon>
        <taxon>Thermoflexaceae</taxon>
        <taxon>Thermoflexus</taxon>
    </lineage>
</organism>
<dbReference type="Pfam" id="PF00528">
    <property type="entry name" value="BPD_transp_1"/>
    <property type="match status" value="1"/>
</dbReference>
<dbReference type="CDD" id="cd06261">
    <property type="entry name" value="TM_PBP2"/>
    <property type="match status" value="1"/>
</dbReference>
<name>A0A212PQC4_9CHLR</name>
<keyword evidence="2 7" id="KW-0813">Transport</keyword>
<evidence type="ECO:0000313" key="10">
    <source>
        <dbReference type="Proteomes" id="UP000197025"/>
    </source>
</evidence>
<protein>
    <submittedName>
        <fullName evidence="9">Phosphonate transport system permease protein</fullName>
    </submittedName>
</protein>
<dbReference type="SUPFAM" id="SSF161098">
    <property type="entry name" value="MetI-like"/>
    <property type="match status" value="1"/>
</dbReference>
<dbReference type="PROSITE" id="PS50928">
    <property type="entry name" value="ABC_TM1"/>
    <property type="match status" value="1"/>
</dbReference>
<evidence type="ECO:0000256" key="4">
    <source>
        <dbReference type="ARBA" id="ARBA00022692"/>
    </source>
</evidence>
<dbReference type="InterPro" id="IPR035906">
    <property type="entry name" value="MetI-like_sf"/>
</dbReference>
<comment type="similarity">
    <text evidence="7">Belongs to the binding-protein-dependent transport system permease family.</text>
</comment>
<accession>A0A212PQC4</accession>
<feature type="domain" description="ABC transmembrane type-1" evidence="8">
    <location>
        <begin position="78"/>
        <end position="260"/>
    </location>
</feature>
<dbReference type="GO" id="GO:0005886">
    <property type="term" value="C:plasma membrane"/>
    <property type="evidence" value="ECO:0007669"/>
    <property type="project" value="UniProtKB-SubCell"/>
</dbReference>
<keyword evidence="10" id="KW-1185">Reference proteome</keyword>
<evidence type="ECO:0000256" key="5">
    <source>
        <dbReference type="ARBA" id="ARBA00022989"/>
    </source>
</evidence>
<reference evidence="10" key="1">
    <citation type="submission" date="2017-06" db="EMBL/GenBank/DDBJ databases">
        <authorList>
            <person name="Varghese N."/>
            <person name="Submissions S."/>
        </authorList>
    </citation>
    <scope>NUCLEOTIDE SEQUENCE [LARGE SCALE GENOMIC DNA]</scope>
    <source>
        <strain evidence="10">JAD2</strain>
    </source>
</reference>
<dbReference type="PANTHER" id="PTHR30043">
    <property type="entry name" value="PHOSPHONATES TRANSPORT SYSTEM PERMEASE PROTEIN"/>
    <property type="match status" value="1"/>
</dbReference>
<sequence>MGMKAERMERRMTVGWAMGPWREFGFGLGMLAVLAALLYRMGFFEAGRLLQGGLNLARFAREMFPPDLGILPTIGGGLLETLEMALAGTLLGFLFSFPLGALGSRTLFPAAVVAAARLLMAAIRTVPSLLWAVLMVIVVGLGPLAGTLALAFYTVGYLAKLYAELFEGIDPEILEAMRGVGAKRRHLIRYVLWPESANAILSQLLFMLEYNIRASTVLGLVGAGGIGFYMQIYLSTMAYARLTTVLLTVLFLVLAMDGLSAWIRRRYLLNP</sequence>
<dbReference type="RefSeq" id="WP_159461481.1">
    <property type="nucleotide sequence ID" value="NZ_FYEK01000002.1"/>
</dbReference>
<gene>
    <name evidence="9" type="ORF">SAMN02746019_00029030</name>
</gene>
<keyword evidence="4 7" id="KW-0812">Transmembrane</keyword>
<keyword evidence="3" id="KW-1003">Cell membrane</keyword>
<dbReference type="Gene3D" id="1.10.3720.10">
    <property type="entry name" value="MetI-like"/>
    <property type="match status" value="1"/>
</dbReference>
<feature type="transmembrane region" description="Helical" evidence="7">
    <location>
        <begin position="242"/>
        <end position="263"/>
    </location>
</feature>
<dbReference type="FunCoup" id="A0A212PQC4">
    <property type="interactions" value="93"/>
</dbReference>
<keyword evidence="5 7" id="KW-1133">Transmembrane helix</keyword>
<feature type="transmembrane region" description="Helical" evidence="7">
    <location>
        <begin position="212"/>
        <end position="230"/>
    </location>
</feature>
<dbReference type="AlphaFoldDB" id="A0A212PQC4"/>
<dbReference type="InterPro" id="IPR000515">
    <property type="entry name" value="MetI-like"/>
</dbReference>
<dbReference type="NCBIfam" id="TIGR01097">
    <property type="entry name" value="PhnE"/>
    <property type="match status" value="1"/>
</dbReference>
<dbReference type="PANTHER" id="PTHR30043:SF1">
    <property type="entry name" value="ABC TRANSPORT SYSTEM PERMEASE PROTEIN P69"/>
    <property type="match status" value="1"/>
</dbReference>
<evidence type="ECO:0000259" key="8">
    <source>
        <dbReference type="PROSITE" id="PS50928"/>
    </source>
</evidence>
<evidence type="ECO:0000256" key="6">
    <source>
        <dbReference type="ARBA" id="ARBA00023136"/>
    </source>
</evidence>
<feature type="transmembrane region" description="Helical" evidence="7">
    <location>
        <begin position="129"/>
        <end position="153"/>
    </location>
</feature>
<comment type="subcellular location">
    <subcellularLocation>
        <location evidence="1 7">Cell membrane</location>
        <topology evidence="1 7">Multi-pass membrane protein</topology>
    </subcellularLocation>
</comment>
<proteinExistence type="inferred from homology"/>
<dbReference type="OrthoDB" id="8557224at2"/>